<feature type="transmembrane region" description="Helical" evidence="1">
    <location>
        <begin position="86"/>
        <end position="103"/>
    </location>
</feature>
<dbReference type="Proteomes" id="UP000799536">
    <property type="component" value="Unassembled WGS sequence"/>
</dbReference>
<keyword evidence="1" id="KW-1133">Transmembrane helix</keyword>
<proteinExistence type="predicted"/>
<dbReference type="OrthoDB" id="1894652at2759"/>
<protein>
    <recommendedName>
        <fullName evidence="4">ER membrane protein complex subunit 10</fullName>
    </recommendedName>
</protein>
<sequence>ILTSASTFTPSYKKKFLLHVDEKGEVYHIGLSTSARAQRSETEDEVEVEVVRRGAGPRPVLNKPVVLNREGRVEGKEVEKTFLQKYWWALLLFVAVQFLVGGGDEK</sequence>
<feature type="non-terminal residue" evidence="2">
    <location>
        <position position="1"/>
    </location>
</feature>
<gene>
    <name evidence="2" type="ORF">GQ43DRAFT_344654</name>
</gene>
<reference evidence="2" key="1">
    <citation type="journal article" date="2020" name="Stud. Mycol.">
        <title>101 Dothideomycetes genomes: a test case for predicting lifestyles and emergence of pathogens.</title>
        <authorList>
            <person name="Haridas S."/>
            <person name="Albert R."/>
            <person name="Binder M."/>
            <person name="Bloem J."/>
            <person name="Labutti K."/>
            <person name="Salamov A."/>
            <person name="Andreopoulos B."/>
            <person name="Baker S."/>
            <person name="Barry K."/>
            <person name="Bills G."/>
            <person name="Bluhm B."/>
            <person name="Cannon C."/>
            <person name="Castanera R."/>
            <person name="Culley D."/>
            <person name="Daum C."/>
            <person name="Ezra D."/>
            <person name="Gonzalez J."/>
            <person name="Henrissat B."/>
            <person name="Kuo A."/>
            <person name="Liang C."/>
            <person name="Lipzen A."/>
            <person name="Lutzoni F."/>
            <person name="Magnuson J."/>
            <person name="Mondo S."/>
            <person name="Nolan M."/>
            <person name="Ohm R."/>
            <person name="Pangilinan J."/>
            <person name="Park H.-J."/>
            <person name="Ramirez L."/>
            <person name="Alfaro M."/>
            <person name="Sun H."/>
            <person name="Tritt A."/>
            <person name="Yoshinaga Y."/>
            <person name="Zwiers L.-H."/>
            <person name="Turgeon B."/>
            <person name="Goodwin S."/>
            <person name="Spatafora J."/>
            <person name="Crous P."/>
            <person name="Grigoriev I."/>
        </authorList>
    </citation>
    <scope>NUCLEOTIDE SEQUENCE</scope>
    <source>
        <strain evidence="2">ATCC 74209</strain>
    </source>
</reference>
<keyword evidence="1" id="KW-0472">Membrane</keyword>
<keyword evidence="1" id="KW-0812">Transmembrane</keyword>
<evidence type="ECO:0008006" key="4">
    <source>
        <dbReference type="Google" id="ProtNLM"/>
    </source>
</evidence>
<evidence type="ECO:0000256" key="1">
    <source>
        <dbReference type="SAM" id="Phobius"/>
    </source>
</evidence>
<accession>A0A9P4JSN2</accession>
<dbReference type="EMBL" id="ML993864">
    <property type="protein sequence ID" value="KAF2205008.1"/>
    <property type="molecule type" value="Genomic_DNA"/>
</dbReference>
<dbReference type="AlphaFoldDB" id="A0A9P4JSN2"/>
<evidence type="ECO:0000313" key="3">
    <source>
        <dbReference type="Proteomes" id="UP000799536"/>
    </source>
</evidence>
<dbReference type="PANTHER" id="PTHR39219">
    <property type="entry name" value="ER MEMBRANE PROTEIN COMPLEX SUBUNIT 10"/>
    <property type="match status" value="1"/>
</dbReference>
<feature type="non-terminal residue" evidence="2">
    <location>
        <position position="106"/>
    </location>
</feature>
<organism evidence="2 3">
    <name type="scientific">Delitschia confertaspora ATCC 74209</name>
    <dbReference type="NCBI Taxonomy" id="1513339"/>
    <lineage>
        <taxon>Eukaryota</taxon>
        <taxon>Fungi</taxon>
        <taxon>Dikarya</taxon>
        <taxon>Ascomycota</taxon>
        <taxon>Pezizomycotina</taxon>
        <taxon>Dothideomycetes</taxon>
        <taxon>Pleosporomycetidae</taxon>
        <taxon>Pleosporales</taxon>
        <taxon>Delitschiaceae</taxon>
        <taxon>Delitschia</taxon>
    </lineage>
</organism>
<dbReference type="PANTHER" id="PTHR39219:SF1">
    <property type="entry name" value="ER MEMBRANE PROTEIN COMPLEX SUBUNIT 10"/>
    <property type="match status" value="1"/>
</dbReference>
<dbReference type="Pfam" id="PF21203">
    <property type="entry name" value="ECM10"/>
    <property type="match status" value="1"/>
</dbReference>
<evidence type="ECO:0000313" key="2">
    <source>
        <dbReference type="EMBL" id="KAF2205008.1"/>
    </source>
</evidence>
<keyword evidence="3" id="KW-1185">Reference proteome</keyword>
<comment type="caution">
    <text evidence="2">The sequence shown here is derived from an EMBL/GenBank/DDBJ whole genome shotgun (WGS) entry which is preliminary data.</text>
</comment>
<name>A0A9P4JSN2_9PLEO</name>